<dbReference type="AlphaFoldDB" id="A0A0F9N2F5"/>
<dbReference type="EMBL" id="LAZR01003888">
    <property type="protein sequence ID" value="KKN13750.1"/>
    <property type="molecule type" value="Genomic_DNA"/>
</dbReference>
<sequence>MTTQTDLTAQIAAALDFITRFGGIDGAHHKQWVLDQVVRSLSHDYEAWVKAYEDGEDGRHTYEWDEGIVP</sequence>
<name>A0A0F9N2F5_9ZZZZ</name>
<accession>A0A0F9N2F5</accession>
<organism evidence="1">
    <name type="scientific">marine sediment metagenome</name>
    <dbReference type="NCBI Taxonomy" id="412755"/>
    <lineage>
        <taxon>unclassified sequences</taxon>
        <taxon>metagenomes</taxon>
        <taxon>ecological metagenomes</taxon>
    </lineage>
</organism>
<proteinExistence type="predicted"/>
<comment type="caution">
    <text evidence="1">The sequence shown here is derived from an EMBL/GenBank/DDBJ whole genome shotgun (WGS) entry which is preliminary data.</text>
</comment>
<evidence type="ECO:0000313" key="1">
    <source>
        <dbReference type="EMBL" id="KKN13750.1"/>
    </source>
</evidence>
<gene>
    <name evidence="1" type="ORF">LCGC14_1003000</name>
</gene>
<reference evidence="1" key="1">
    <citation type="journal article" date="2015" name="Nature">
        <title>Complex archaea that bridge the gap between prokaryotes and eukaryotes.</title>
        <authorList>
            <person name="Spang A."/>
            <person name="Saw J.H."/>
            <person name="Jorgensen S.L."/>
            <person name="Zaremba-Niedzwiedzka K."/>
            <person name="Martijn J."/>
            <person name="Lind A.E."/>
            <person name="van Eijk R."/>
            <person name="Schleper C."/>
            <person name="Guy L."/>
            <person name="Ettema T.J."/>
        </authorList>
    </citation>
    <scope>NUCLEOTIDE SEQUENCE</scope>
</reference>
<protein>
    <submittedName>
        <fullName evidence="1">Uncharacterized protein</fullName>
    </submittedName>
</protein>